<keyword evidence="3 5" id="KW-0732">Signal</keyword>
<dbReference type="EMBL" id="SLVJ01000001">
    <property type="protein sequence ID" value="TCM70942.1"/>
    <property type="molecule type" value="Genomic_DNA"/>
</dbReference>
<dbReference type="Pfam" id="PF00419">
    <property type="entry name" value="Fimbrial"/>
    <property type="match status" value="1"/>
</dbReference>
<evidence type="ECO:0000256" key="2">
    <source>
        <dbReference type="ARBA" id="ARBA00006671"/>
    </source>
</evidence>
<dbReference type="Gene3D" id="2.60.40.1090">
    <property type="entry name" value="Fimbrial-type adhesion domain"/>
    <property type="match status" value="1"/>
</dbReference>
<dbReference type="InterPro" id="IPR008966">
    <property type="entry name" value="Adhesion_dom_sf"/>
</dbReference>
<dbReference type="SUPFAM" id="SSF49401">
    <property type="entry name" value="Bacterial adhesins"/>
    <property type="match status" value="1"/>
</dbReference>
<dbReference type="PANTHER" id="PTHR33420">
    <property type="entry name" value="FIMBRIAL SUBUNIT ELFA-RELATED"/>
    <property type="match status" value="1"/>
</dbReference>
<dbReference type="InterPro" id="IPR050263">
    <property type="entry name" value="Bact_Fimbrial_Adh_Pro"/>
</dbReference>
<dbReference type="GO" id="GO:0043709">
    <property type="term" value="P:cell adhesion involved in single-species biofilm formation"/>
    <property type="evidence" value="ECO:0007669"/>
    <property type="project" value="TreeGrafter"/>
</dbReference>
<gene>
    <name evidence="7" type="ORF">EC844_101216</name>
</gene>
<keyword evidence="4" id="KW-0281">Fimbrium</keyword>
<evidence type="ECO:0000313" key="7">
    <source>
        <dbReference type="EMBL" id="TCM70942.1"/>
    </source>
</evidence>
<sequence>MKNILMATAILTMSLALCTQVQAVGCTFNGAANPNLWNNFDINATGTIVVNQSDPEFKVLKSITTDFPAVTPLFQASCLKGEAPFFYYGSLEFPVGSAGQPKSFFSTGVSGIYYALKVTSRVTTKALDGSNIKVSMIDDAYVHQRFSGFMAPLEENSLVDITPISATLEIVKGSTLVTPLPGTLRSIPALGYVTESNASPETHNFSNRIHLNSSLKIVEGAKCTFGASKDRFITLAKTSRVMFSGIGSTASAKPFDMSVICQTAPTAYESKIKVSYDFVPDSSNMTVLSNTADPTTKASGVGIQLLWDGAADKGPIKSNDIFTIGNNISTQGGTYMANMIAQYYQTESIMTPGLVTGMATVTIHQD</sequence>
<evidence type="ECO:0000256" key="3">
    <source>
        <dbReference type="ARBA" id="ARBA00022729"/>
    </source>
</evidence>
<feature type="signal peptide" evidence="5">
    <location>
        <begin position="1"/>
        <end position="23"/>
    </location>
</feature>
<evidence type="ECO:0000256" key="4">
    <source>
        <dbReference type="ARBA" id="ARBA00023263"/>
    </source>
</evidence>
<feature type="chain" id="PRO_5020259474" evidence="5">
    <location>
        <begin position="24"/>
        <end position="366"/>
    </location>
</feature>
<comment type="caution">
    <text evidence="7">The sequence shown here is derived from an EMBL/GenBank/DDBJ whole genome shotgun (WGS) entry which is preliminary data.</text>
</comment>
<name>A0A4R1Y5E8_ACICA</name>
<proteinExistence type="inferred from homology"/>
<keyword evidence="8" id="KW-1185">Reference proteome</keyword>
<dbReference type="GO" id="GO:0009289">
    <property type="term" value="C:pilus"/>
    <property type="evidence" value="ECO:0007669"/>
    <property type="project" value="UniProtKB-SubCell"/>
</dbReference>
<dbReference type="AlphaFoldDB" id="A0A4R1Y5E8"/>
<reference evidence="7 8" key="1">
    <citation type="submission" date="2019-03" db="EMBL/GenBank/DDBJ databases">
        <title>Genomic analyses of the natural microbiome of Caenorhabditis elegans.</title>
        <authorList>
            <person name="Samuel B."/>
        </authorList>
    </citation>
    <scope>NUCLEOTIDE SEQUENCE [LARGE SCALE GENOMIC DNA]</scope>
    <source>
        <strain evidence="7 8">JUb89</strain>
    </source>
</reference>
<evidence type="ECO:0000256" key="5">
    <source>
        <dbReference type="SAM" id="SignalP"/>
    </source>
</evidence>
<organism evidence="7 8">
    <name type="scientific">Acinetobacter calcoaceticus</name>
    <dbReference type="NCBI Taxonomy" id="471"/>
    <lineage>
        <taxon>Bacteria</taxon>
        <taxon>Pseudomonadati</taxon>
        <taxon>Pseudomonadota</taxon>
        <taxon>Gammaproteobacteria</taxon>
        <taxon>Moraxellales</taxon>
        <taxon>Moraxellaceae</taxon>
        <taxon>Acinetobacter</taxon>
        <taxon>Acinetobacter calcoaceticus/baumannii complex</taxon>
    </lineage>
</organism>
<comment type="subcellular location">
    <subcellularLocation>
        <location evidence="1">Fimbrium</location>
    </subcellularLocation>
</comment>
<dbReference type="InterPro" id="IPR036937">
    <property type="entry name" value="Adhesion_dom_fimbrial_sf"/>
</dbReference>
<accession>A0A4R1Y5E8</accession>
<dbReference type="OrthoDB" id="6496051at2"/>
<dbReference type="Proteomes" id="UP000294963">
    <property type="component" value="Unassembled WGS sequence"/>
</dbReference>
<feature type="domain" description="Fimbrial-type adhesion" evidence="6">
    <location>
        <begin position="218"/>
        <end position="363"/>
    </location>
</feature>
<dbReference type="PANTHER" id="PTHR33420:SF12">
    <property type="entry name" value="FIMBRIN-LIKE PROTEIN FIMI-RELATED"/>
    <property type="match status" value="1"/>
</dbReference>
<comment type="similarity">
    <text evidence="2">Belongs to the fimbrial protein family.</text>
</comment>
<dbReference type="InterPro" id="IPR000259">
    <property type="entry name" value="Adhesion_dom_fimbrial"/>
</dbReference>
<evidence type="ECO:0000259" key="6">
    <source>
        <dbReference type="Pfam" id="PF00419"/>
    </source>
</evidence>
<evidence type="ECO:0000256" key="1">
    <source>
        <dbReference type="ARBA" id="ARBA00004561"/>
    </source>
</evidence>
<protein>
    <submittedName>
        <fullName evidence="7">Fimbrial protein</fullName>
    </submittedName>
</protein>
<evidence type="ECO:0000313" key="8">
    <source>
        <dbReference type="Proteomes" id="UP000294963"/>
    </source>
</evidence>